<evidence type="ECO:0000313" key="2">
    <source>
        <dbReference type="Proteomes" id="UP001465976"/>
    </source>
</evidence>
<evidence type="ECO:0000313" key="1">
    <source>
        <dbReference type="EMBL" id="KAL0563266.1"/>
    </source>
</evidence>
<gene>
    <name evidence="1" type="ORF">V5O48_018806</name>
</gene>
<sequence>VFPPLLAIISTMSNLRSISIHHAYFPLHLLPKHLANATNLTAFLLDSVRDLGCLFYFKETMLVYNMETKHVFAEIEHEELHLSSALITEIDAGERDSDLQQSPCSDDEDSLGASLMAYDPPIHCKDRALFVDDSRSVKRMKTSMVLFHCLI</sequence>
<dbReference type="EMBL" id="JBAHYK010003717">
    <property type="protein sequence ID" value="KAL0563266.1"/>
    <property type="molecule type" value="Genomic_DNA"/>
</dbReference>
<organism evidence="1 2">
    <name type="scientific">Marasmius crinis-equi</name>
    <dbReference type="NCBI Taxonomy" id="585013"/>
    <lineage>
        <taxon>Eukaryota</taxon>
        <taxon>Fungi</taxon>
        <taxon>Dikarya</taxon>
        <taxon>Basidiomycota</taxon>
        <taxon>Agaricomycotina</taxon>
        <taxon>Agaricomycetes</taxon>
        <taxon>Agaricomycetidae</taxon>
        <taxon>Agaricales</taxon>
        <taxon>Marasmiineae</taxon>
        <taxon>Marasmiaceae</taxon>
        <taxon>Marasmius</taxon>
    </lineage>
</organism>
<feature type="non-terminal residue" evidence="1">
    <location>
        <position position="1"/>
    </location>
</feature>
<reference evidence="1 2" key="1">
    <citation type="submission" date="2024-02" db="EMBL/GenBank/DDBJ databases">
        <title>A draft genome for the cacao thread blight pathogen Marasmius crinis-equi.</title>
        <authorList>
            <person name="Cohen S.P."/>
            <person name="Baruah I.K."/>
            <person name="Amoako-Attah I."/>
            <person name="Bukari Y."/>
            <person name="Meinhardt L.W."/>
            <person name="Bailey B.A."/>
        </authorList>
    </citation>
    <scope>NUCLEOTIDE SEQUENCE [LARGE SCALE GENOMIC DNA]</scope>
    <source>
        <strain evidence="1 2">GH-76</strain>
    </source>
</reference>
<keyword evidence="2" id="KW-1185">Reference proteome</keyword>
<protein>
    <submittedName>
        <fullName evidence="1">Uncharacterized protein</fullName>
    </submittedName>
</protein>
<name>A0ABR3EKB1_9AGAR</name>
<comment type="caution">
    <text evidence="1">The sequence shown here is derived from an EMBL/GenBank/DDBJ whole genome shotgun (WGS) entry which is preliminary data.</text>
</comment>
<dbReference type="Proteomes" id="UP001465976">
    <property type="component" value="Unassembled WGS sequence"/>
</dbReference>
<accession>A0ABR3EKB1</accession>
<proteinExistence type="predicted"/>